<dbReference type="GO" id="GO:0005891">
    <property type="term" value="C:voltage-gated calcium channel complex"/>
    <property type="evidence" value="ECO:0007669"/>
    <property type="project" value="InterPro"/>
</dbReference>
<dbReference type="Gene3D" id="2.30.30.40">
    <property type="entry name" value="SH3 Domains"/>
    <property type="match status" value="1"/>
</dbReference>
<evidence type="ECO:0000313" key="6">
    <source>
        <dbReference type="Proteomes" id="UP000031443"/>
    </source>
</evidence>
<proteinExistence type="predicted"/>
<dbReference type="CDD" id="cd12042">
    <property type="entry name" value="SH3_CACNB3"/>
    <property type="match status" value="1"/>
</dbReference>
<dbReference type="SUPFAM" id="SSF52540">
    <property type="entry name" value="P-loop containing nucleoside triphosphate hydrolases"/>
    <property type="match status" value="1"/>
</dbReference>
<dbReference type="eggNOG" id="KOG3812">
    <property type="taxonomic scope" value="Eukaryota"/>
</dbReference>
<evidence type="ECO:0000256" key="3">
    <source>
        <dbReference type="SAM" id="MobiDB-lite"/>
    </source>
</evidence>
<feature type="compositionally biased region" description="Basic and acidic residues" evidence="3">
    <location>
        <begin position="369"/>
        <end position="383"/>
    </location>
</feature>
<dbReference type="EMBL" id="KB546351">
    <property type="protein sequence ID" value="EMP31234.1"/>
    <property type="molecule type" value="Genomic_DNA"/>
</dbReference>
<reference evidence="6" key="1">
    <citation type="journal article" date="2013" name="Nat. Genet.">
        <title>The draft genomes of soft-shell turtle and green sea turtle yield insights into the development and evolution of the turtle-specific body plan.</title>
        <authorList>
            <person name="Wang Z."/>
            <person name="Pascual-Anaya J."/>
            <person name="Zadissa A."/>
            <person name="Li W."/>
            <person name="Niimura Y."/>
            <person name="Huang Z."/>
            <person name="Li C."/>
            <person name="White S."/>
            <person name="Xiong Z."/>
            <person name="Fang D."/>
            <person name="Wang B."/>
            <person name="Ming Y."/>
            <person name="Chen Y."/>
            <person name="Zheng Y."/>
            <person name="Kuraku S."/>
            <person name="Pignatelli M."/>
            <person name="Herrero J."/>
            <person name="Beal K."/>
            <person name="Nozawa M."/>
            <person name="Li Q."/>
            <person name="Wang J."/>
            <person name="Zhang H."/>
            <person name="Yu L."/>
            <person name="Shigenobu S."/>
            <person name="Wang J."/>
            <person name="Liu J."/>
            <person name="Flicek P."/>
            <person name="Searle S."/>
            <person name="Wang J."/>
            <person name="Kuratani S."/>
            <person name="Yin Y."/>
            <person name="Aken B."/>
            <person name="Zhang G."/>
            <person name="Irie N."/>
        </authorList>
    </citation>
    <scope>NUCLEOTIDE SEQUENCE [LARGE SCALE GENOMIC DNA]</scope>
</reference>
<gene>
    <name evidence="5" type="ORF">UY3_11656</name>
</gene>
<keyword evidence="1 2" id="KW-0728">SH3 domain</keyword>
<dbReference type="InterPro" id="IPR046937">
    <property type="entry name" value="CAB1-4_N_A-dom"/>
</dbReference>
<sequence length="398" mass="44943">MSSPGELAAAASPPAFQGSADSYTSRPSLDSDVSLEEERETAQREVENQAQHQLERAKHKPVAFAVRTNVSYCGALDEECPVQGSAINFEAKDFLHIKEKYSNDWWIGRLVKEGGDVAFIPSPQRLEAIRLKQEQKASLSGLWGCGFGQDTWVLWGSLMNTSRLVLRPVEHIPPYDVVPSMRPVVLVGPSLKGYEVTDMMQKALFDFLKHRFDGRPFPDPQELFDVILDENQLEDACEHLAEYLEELFDVILDENQLEDACEHLAEYLEVYWGATHHPRGSQPLLTPPAAIPGLQNQQLLGERGGEHSPREHGTPMHSDEASETSRKPWVATSPSSSQHLEDEYPDAYPELYQPHRHHHSTLHGANGHDSQDRLLQREAEQNHNARPWQRTRPWASDS</sequence>
<evidence type="ECO:0000256" key="2">
    <source>
        <dbReference type="PROSITE-ProRule" id="PRU00192"/>
    </source>
</evidence>
<dbReference type="InterPro" id="IPR036028">
    <property type="entry name" value="SH3-like_dom_sf"/>
</dbReference>
<evidence type="ECO:0000313" key="5">
    <source>
        <dbReference type="EMBL" id="EMP31234.1"/>
    </source>
</evidence>
<feature type="compositionally biased region" description="Polar residues" evidence="3">
    <location>
        <begin position="19"/>
        <end position="28"/>
    </location>
</feature>
<feature type="region of interest" description="Disordered" evidence="3">
    <location>
        <begin position="300"/>
        <end position="398"/>
    </location>
</feature>
<dbReference type="FunFam" id="2.30.30.40:FF:000049">
    <property type="entry name" value="Voltage-dependent L-type calcium channel subunit beta-3"/>
    <property type="match status" value="1"/>
</dbReference>
<dbReference type="AlphaFoldDB" id="M7B2E6"/>
<name>M7B2E6_CHEMY</name>
<feature type="region of interest" description="Disordered" evidence="3">
    <location>
        <begin position="1"/>
        <end position="54"/>
    </location>
</feature>
<dbReference type="PANTHER" id="PTHR11824">
    <property type="entry name" value="VOLTAGE-DEPENDENT CALCIUM CHANNEL BETA SUBUNIT"/>
    <property type="match status" value="1"/>
</dbReference>
<keyword evidence="6" id="KW-1185">Reference proteome</keyword>
<organism evidence="5 6">
    <name type="scientific">Chelonia mydas</name>
    <name type="common">Green sea-turtle</name>
    <name type="synonym">Chelonia agassizi</name>
    <dbReference type="NCBI Taxonomy" id="8469"/>
    <lineage>
        <taxon>Eukaryota</taxon>
        <taxon>Metazoa</taxon>
        <taxon>Chordata</taxon>
        <taxon>Craniata</taxon>
        <taxon>Vertebrata</taxon>
        <taxon>Euteleostomi</taxon>
        <taxon>Archelosauria</taxon>
        <taxon>Testudinata</taxon>
        <taxon>Testudines</taxon>
        <taxon>Cryptodira</taxon>
        <taxon>Durocryptodira</taxon>
        <taxon>Americhelydia</taxon>
        <taxon>Chelonioidea</taxon>
        <taxon>Cheloniidae</taxon>
        <taxon>Chelonia</taxon>
    </lineage>
</organism>
<dbReference type="PROSITE" id="PS50002">
    <property type="entry name" value="SH3"/>
    <property type="match status" value="1"/>
</dbReference>
<dbReference type="Gene3D" id="3.40.50.300">
    <property type="entry name" value="P-loop containing nucleotide triphosphate hydrolases"/>
    <property type="match status" value="3"/>
</dbReference>
<dbReference type="STRING" id="8469.M7B2E6"/>
<dbReference type="PRINTS" id="PR01626">
    <property type="entry name" value="LCACHANNELB"/>
</dbReference>
<dbReference type="Proteomes" id="UP000031443">
    <property type="component" value="Unassembled WGS sequence"/>
</dbReference>
<feature type="domain" description="SH3" evidence="4">
    <location>
        <begin position="61"/>
        <end position="130"/>
    </location>
</feature>
<dbReference type="InterPro" id="IPR000584">
    <property type="entry name" value="VDCC_L_bsu"/>
</dbReference>
<evidence type="ECO:0000256" key="1">
    <source>
        <dbReference type="ARBA" id="ARBA00022443"/>
    </source>
</evidence>
<dbReference type="InterPro" id="IPR035760">
    <property type="entry name" value="CACNB3_SH3"/>
</dbReference>
<evidence type="ECO:0000259" key="4">
    <source>
        <dbReference type="PROSITE" id="PS50002"/>
    </source>
</evidence>
<dbReference type="Pfam" id="PF12052">
    <property type="entry name" value="VGCC_beta4Aa_N"/>
    <property type="match status" value="1"/>
</dbReference>
<dbReference type="GO" id="GO:0005245">
    <property type="term" value="F:voltage-gated calcium channel activity"/>
    <property type="evidence" value="ECO:0007669"/>
    <property type="project" value="InterPro"/>
</dbReference>
<dbReference type="InterPro" id="IPR001452">
    <property type="entry name" value="SH3_domain"/>
</dbReference>
<protein>
    <submittedName>
        <fullName evidence="5">Voltage-dependent L-type calcium channel subunit beta-3</fullName>
    </submittedName>
</protein>
<dbReference type="SUPFAM" id="SSF50044">
    <property type="entry name" value="SH3-domain"/>
    <property type="match status" value="1"/>
</dbReference>
<accession>M7B2E6</accession>
<feature type="compositionally biased region" description="Basic and acidic residues" evidence="3">
    <location>
        <begin position="303"/>
        <end position="326"/>
    </location>
</feature>
<dbReference type="InterPro" id="IPR027417">
    <property type="entry name" value="P-loop_NTPase"/>
</dbReference>